<proteinExistence type="predicted"/>
<dbReference type="AlphaFoldDB" id="A0AAV4XZJ0"/>
<evidence type="ECO:0000313" key="1">
    <source>
        <dbReference type="EMBL" id="GIZ00522.1"/>
    </source>
</evidence>
<name>A0AAV4XZJ0_CAEEX</name>
<reference evidence="1 2" key="1">
    <citation type="submission" date="2021-06" db="EMBL/GenBank/DDBJ databases">
        <title>Caerostris extrusa draft genome.</title>
        <authorList>
            <person name="Kono N."/>
            <person name="Arakawa K."/>
        </authorList>
    </citation>
    <scope>NUCLEOTIDE SEQUENCE [LARGE SCALE GENOMIC DNA]</scope>
</reference>
<accession>A0AAV4XZJ0</accession>
<protein>
    <submittedName>
        <fullName evidence="1">Uncharacterized protein</fullName>
    </submittedName>
</protein>
<organism evidence="1 2">
    <name type="scientific">Caerostris extrusa</name>
    <name type="common">Bark spider</name>
    <name type="synonym">Caerostris bankana</name>
    <dbReference type="NCBI Taxonomy" id="172846"/>
    <lineage>
        <taxon>Eukaryota</taxon>
        <taxon>Metazoa</taxon>
        <taxon>Ecdysozoa</taxon>
        <taxon>Arthropoda</taxon>
        <taxon>Chelicerata</taxon>
        <taxon>Arachnida</taxon>
        <taxon>Araneae</taxon>
        <taxon>Araneomorphae</taxon>
        <taxon>Entelegynae</taxon>
        <taxon>Araneoidea</taxon>
        <taxon>Araneidae</taxon>
        <taxon>Caerostris</taxon>
    </lineage>
</organism>
<comment type="caution">
    <text evidence="1">The sequence shown here is derived from an EMBL/GenBank/DDBJ whole genome shotgun (WGS) entry which is preliminary data.</text>
</comment>
<gene>
    <name evidence="1" type="ORF">CEXT_76471</name>
</gene>
<evidence type="ECO:0000313" key="2">
    <source>
        <dbReference type="Proteomes" id="UP001054945"/>
    </source>
</evidence>
<dbReference type="Proteomes" id="UP001054945">
    <property type="component" value="Unassembled WGS sequence"/>
</dbReference>
<dbReference type="EMBL" id="BPLR01018551">
    <property type="protein sequence ID" value="GIZ00522.1"/>
    <property type="molecule type" value="Genomic_DNA"/>
</dbReference>
<keyword evidence="2" id="KW-1185">Reference proteome</keyword>
<sequence>MPKVLYGKVQGISIYPPNQATQILSQMFIPGSYRGTMYLRELIWSVFGQTSQGAWDLPRLEAKSDKNLIQLLLLNNTSKTFLQIFNEKGPLQEIKHYTPDEYRIRYSSLKSLNLLTPLDCLPLLQMPWA</sequence>